<gene>
    <name evidence="4" type="primary">cwlD</name>
    <name evidence="4" type="ORF">GOQ27_02520</name>
</gene>
<evidence type="ECO:0000313" key="5">
    <source>
        <dbReference type="Proteomes" id="UP000724672"/>
    </source>
</evidence>
<evidence type="ECO:0000256" key="2">
    <source>
        <dbReference type="SAM" id="Phobius"/>
    </source>
</evidence>
<keyword evidence="2" id="KW-0472">Membrane</keyword>
<feature type="transmembrane region" description="Helical" evidence="2">
    <location>
        <begin position="9"/>
        <end position="26"/>
    </location>
</feature>
<dbReference type="GO" id="GO:0009253">
    <property type="term" value="P:peptidoglycan catabolic process"/>
    <property type="evidence" value="ECO:0007669"/>
    <property type="project" value="InterPro"/>
</dbReference>
<dbReference type="NCBIfam" id="TIGR02883">
    <property type="entry name" value="spore_cwlD"/>
    <property type="match status" value="1"/>
</dbReference>
<evidence type="ECO:0000256" key="1">
    <source>
        <dbReference type="ARBA" id="ARBA00022801"/>
    </source>
</evidence>
<dbReference type="RefSeq" id="WP_203365245.1">
    <property type="nucleotide sequence ID" value="NZ_WSFT01000015.1"/>
</dbReference>
<dbReference type="Proteomes" id="UP000724672">
    <property type="component" value="Unassembled WGS sequence"/>
</dbReference>
<reference evidence="4" key="1">
    <citation type="submission" date="2019-12" db="EMBL/GenBank/DDBJ databases">
        <title>Clostridiaceae gen. nov. sp. nov., isolated from sediment in Xinjiang, China.</title>
        <authorList>
            <person name="Zhang R."/>
        </authorList>
    </citation>
    <scope>NUCLEOTIDE SEQUENCE</scope>
    <source>
        <strain evidence="4">D2Q-11</strain>
    </source>
</reference>
<keyword evidence="2" id="KW-1133">Transmembrane helix</keyword>
<dbReference type="PANTHER" id="PTHR30404:SF0">
    <property type="entry name" value="N-ACETYLMURAMOYL-L-ALANINE AMIDASE AMIC"/>
    <property type="match status" value="1"/>
</dbReference>
<dbReference type="SMART" id="SM00646">
    <property type="entry name" value="Ami_3"/>
    <property type="match status" value="1"/>
</dbReference>
<name>A0A942UVR3_9FIRM</name>
<sequence>MREINIKKRTILLIPIVILSVFLYFYQEEETLETFSNPIMNKIVILDAGHGGFDPGAIGSQENKEDDINLEITLKLRRLIEQGGGIVVLTREIDEGLDSEESKTYRQRKNEDLRNRRILINGSEPDVLISIHLNSFPQSQYYGAQTFYKKGSEESKMIAKSIQEELRRVLDKNNDRQPQSRDSIYLIREAQCPSVLVECGFLSNNREEQLLNDPEYQQKIAWSIYIGLIKSFEKDIPKS</sequence>
<dbReference type="SUPFAM" id="SSF53187">
    <property type="entry name" value="Zn-dependent exopeptidases"/>
    <property type="match status" value="1"/>
</dbReference>
<protein>
    <submittedName>
        <fullName evidence="4">N-acetylmuramoyl-L-alanine amidase CwlD</fullName>
        <ecNumber evidence="4">3.5.1.28</ecNumber>
    </submittedName>
</protein>
<dbReference type="GO" id="GO:0030288">
    <property type="term" value="C:outer membrane-bounded periplasmic space"/>
    <property type="evidence" value="ECO:0007669"/>
    <property type="project" value="TreeGrafter"/>
</dbReference>
<dbReference type="EC" id="3.5.1.28" evidence="4"/>
<keyword evidence="2" id="KW-0812">Transmembrane</keyword>
<dbReference type="AlphaFoldDB" id="A0A942UVR3"/>
<keyword evidence="1 4" id="KW-0378">Hydrolase</keyword>
<dbReference type="CDD" id="cd02696">
    <property type="entry name" value="MurNAc-LAA"/>
    <property type="match status" value="1"/>
</dbReference>
<comment type="caution">
    <text evidence="4">The sequence shown here is derived from an EMBL/GenBank/DDBJ whole genome shotgun (WGS) entry which is preliminary data.</text>
</comment>
<dbReference type="GO" id="GO:0008745">
    <property type="term" value="F:N-acetylmuramoyl-L-alanine amidase activity"/>
    <property type="evidence" value="ECO:0007669"/>
    <property type="project" value="UniProtKB-EC"/>
</dbReference>
<accession>A0A942UVR3</accession>
<dbReference type="InterPro" id="IPR050695">
    <property type="entry name" value="N-acetylmuramoyl_amidase_3"/>
</dbReference>
<dbReference type="InterPro" id="IPR014234">
    <property type="entry name" value="Spore_CwlD"/>
</dbReference>
<feature type="domain" description="MurNAc-LAA" evidence="3">
    <location>
        <begin position="117"/>
        <end position="229"/>
    </location>
</feature>
<evidence type="ECO:0000259" key="3">
    <source>
        <dbReference type="SMART" id="SM00646"/>
    </source>
</evidence>
<dbReference type="Gene3D" id="3.40.630.40">
    <property type="entry name" value="Zn-dependent exopeptidases"/>
    <property type="match status" value="1"/>
</dbReference>
<dbReference type="InterPro" id="IPR002508">
    <property type="entry name" value="MurNAc-LAA_cat"/>
</dbReference>
<keyword evidence="5" id="KW-1185">Reference proteome</keyword>
<evidence type="ECO:0000313" key="4">
    <source>
        <dbReference type="EMBL" id="MBS4537316.1"/>
    </source>
</evidence>
<dbReference type="PANTHER" id="PTHR30404">
    <property type="entry name" value="N-ACETYLMURAMOYL-L-ALANINE AMIDASE"/>
    <property type="match status" value="1"/>
</dbReference>
<dbReference type="EMBL" id="WSFT01000015">
    <property type="protein sequence ID" value="MBS4537316.1"/>
    <property type="molecule type" value="Genomic_DNA"/>
</dbReference>
<proteinExistence type="predicted"/>
<organism evidence="4 5">
    <name type="scientific">Anaeromonas frigoriresistens</name>
    <dbReference type="NCBI Taxonomy" id="2683708"/>
    <lineage>
        <taxon>Bacteria</taxon>
        <taxon>Bacillati</taxon>
        <taxon>Bacillota</taxon>
        <taxon>Tissierellia</taxon>
        <taxon>Tissierellales</taxon>
        <taxon>Thermohalobacteraceae</taxon>
        <taxon>Anaeromonas</taxon>
    </lineage>
</organism>
<dbReference type="Pfam" id="PF01520">
    <property type="entry name" value="Amidase_3"/>
    <property type="match status" value="1"/>
</dbReference>